<dbReference type="Proteomes" id="UP001500851">
    <property type="component" value="Unassembled WGS sequence"/>
</dbReference>
<keyword evidence="2" id="KW-0732">Signal</keyword>
<evidence type="ECO:0000313" key="5">
    <source>
        <dbReference type="Proteomes" id="UP001500851"/>
    </source>
</evidence>
<feature type="signal peptide" evidence="2">
    <location>
        <begin position="1"/>
        <end position="37"/>
    </location>
</feature>
<dbReference type="InterPro" id="IPR041033">
    <property type="entry name" value="SpaA_PFL_dom_1"/>
</dbReference>
<keyword evidence="1" id="KW-1133">Transmembrane helix</keyword>
<feature type="chain" id="PRO_5046735612" description="SpaA-like prealbumin fold domain-containing protein" evidence="2">
    <location>
        <begin position="38"/>
        <end position="1300"/>
    </location>
</feature>
<evidence type="ECO:0000256" key="1">
    <source>
        <dbReference type="SAM" id="Phobius"/>
    </source>
</evidence>
<dbReference type="RefSeq" id="WP_344030294.1">
    <property type="nucleotide sequence ID" value="NZ_BAAAOB010000001.1"/>
</dbReference>
<protein>
    <recommendedName>
        <fullName evidence="3">SpaA-like prealbumin fold domain-containing protein</fullName>
    </recommendedName>
</protein>
<name>A0ABP4XPD3_9MICO</name>
<comment type="caution">
    <text evidence="4">The sequence shown here is derived from an EMBL/GenBank/DDBJ whole genome shotgun (WGS) entry which is preliminary data.</text>
</comment>
<dbReference type="EMBL" id="BAAAOB010000001">
    <property type="protein sequence ID" value="GAA1783795.1"/>
    <property type="molecule type" value="Genomic_DNA"/>
</dbReference>
<dbReference type="Pfam" id="PF17802">
    <property type="entry name" value="SpaA"/>
    <property type="match status" value="2"/>
</dbReference>
<keyword evidence="1" id="KW-0472">Membrane</keyword>
<sequence>MRSRWRFRDAARPVRALVAAGAAALVVLMGVTLPASAAGNDMSVAIRPLDTQVKSGENISFEVQWECGSTNSPTCANGQIVVPVPDGQPDGVSLSVESFTAVTIGGTSYPVSVQGTGANRKIVWSLPPTMTGSNAGTVTFMLKSQNWVTPDGTTVTPSATFTSSLGTASATSAPATITAELGLKIRKTKSAPTEDPYVDGDVTYLIESGYPSQFPASGSHLYYGNDSFCKAPGLWAMKNLVIVDQLPPGTVFKSATMNGVYNAQNHTVTWNLGDSAKVDANGVASCDASTFAKDLLVTVNFPASTFTDAANQHLLQTNTVSATAQPWLRPGTTLSDSAKAEHYLRIGADGKFTVQKGIPYAASNSTSRQWARGEDSSQGDWVRGYLHSFSVTGTGNAVGSWSMTDVLPCGWTSPSDPNATTCAKPAYRDISFGANGAMSELTVHWITNQGRTGVCTIPEGFTAGDSTVRFCNGVSAGDPIPMGAGEWITKFWLDQNPMKGGTKGKLLLFGSISRDIPIDNSAAVAAGTYQPHFLTTGTAQPTPVRGVTPSSEHPLWVTVENCTADNTITWNGGSMTTNGRLVDSNQEGRCGYNRIARDPVSIYSEKRVYNPSTATTVAQKQAQASAQPGDRLRVEIQTQRSSWGGGDDATMRAARFTPTITDILPENLVYDPKDPANPVYLGLEGNPDRPASAVIAKLGTPRVTVSEVVIGGKTRTKIVVDFPNAADGSGLFIWDPATGREEKLTVGFDVRVKEGTPAATYQNYSLVQAKEAATGYLTCSYPGAYADPKVSDPVKSWGDLSFSNAVQGPEADTGCRTQKPYTVVEGPGMGSQKQVKGAYDADYVPSPGIGSTDRAGAASYRIPVSNTGNVDMRDVVVYDLLPRTGDHGVRPGADVRGSAFDVFMTGPVTGLPAGTTVLYSTAPNPCRGELAGAGGGTRSSAPAGCDDTWVAAAAIGTDWAKVTGIRIDFGSLVWKPLDAYTATFPARAGSGGDLTGIAWNNVAIAGNRNSSGIPMLPNEAPKVGLQLAPELAWNKVDGLDSSKLLAGSEWTLTPVVVAGAPAPAGTWPKTIVDCGQAPCTGPDQDPAPGKFRVVGVPWGSYDLRETKAPAGYVLPTDPVRVVVGPGGLDAAGWIYRIGDVKNVKPGVDVSWEKVDPQHQRLAGSEWDLVPVDGAGTPIAGGTVVHVTDCVQQSAAGCLGPDADPAAGKFLLRQVPVGDYHLIETRAPAGFAKLTAPVKVTVAGTTAVAVGQIENRQIDVPVLPLTGGIGTLVFSIGGGLLIAVTAFLVIRTTRRRRLAVD</sequence>
<evidence type="ECO:0000313" key="4">
    <source>
        <dbReference type="EMBL" id="GAA1783795.1"/>
    </source>
</evidence>
<evidence type="ECO:0000256" key="2">
    <source>
        <dbReference type="SAM" id="SignalP"/>
    </source>
</evidence>
<evidence type="ECO:0000259" key="3">
    <source>
        <dbReference type="Pfam" id="PF17802"/>
    </source>
</evidence>
<accession>A0ABP4XPD3</accession>
<feature type="domain" description="SpaA-like prealbumin fold" evidence="3">
    <location>
        <begin position="1031"/>
        <end position="1124"/>
    </location>
</feature>
<gene>
    <name evidence="4" type="ORF">GCM10009768_10810</name>
</gene>
<dbReference type="InterPro" id="IPR013783">
    <property type="entry name" value="Ig-like_fold"/>
</dbReference>
<feature type="domain" description="SpaA-like prealbumin fold" evidence="3">
    <location>
        <begin position="1148"/>
        <end position="1245"/>
    </location>
</feature>
<dbReference type="Gene3D" id="2.60.40.10">
    <property type="entry name" value="Immunoglobulins"/>
    <property type="match status" value="2"/>
</dbReference>
<organism evidence="4 5">
    <name type="scientific">Leucobacter iarius</name>
    <dbReference type="NCBI Taxonomy" id="333963"/>
    <lineage>
        <taxon>Bacteria</taxon>
        <taxon>Bacillati</taxon>
        <taxon>Actinomycetota</taxon>
        <taxon>Actinomycetes</taxon>
        <taxon>Micrococcales</taxon>
        <taxon>Microbacteriaceae</taxon>
        <taxon>Leucobacter</taxon>
    </lineage>
</organism>
<proteinExistence type="predicted"/>
<feature type="transmembrane region" description="Helical" evidence="1">
    <location>
        <begin position="1261"/>
        <end position="1289"/>
    </location>
</feature>
<reference evidence="5" key="1">
    <citation type="journal article" date="2019" name="Int. J. Syst. Evol. Microbiol.">
        <title>The Global Catalogue of Microorganisms (GCM) 10K type strain sequencing project: providing services to taxonomists for standard genome sequencing and annotation.</title>
        <authorList>
            <consortium name="The Broad Institute Genomics Platform"/>
            <consortium name="The Broad Institute Genome Sequencing Center for Infectious Disease"/>
            <person name="Wu L."/>
            <person name="Ma J."/>
        </authorList>
    </citation>
    <scope>NUCLEOTIDE SEQUENCE [LARGE SCALE GENOMIC DNA]</scope>
    <source>
        <strain evidence="5">JCM 14736</strain>
    </source>
</reference>
<keyword evidence="5" id="KW-1185">Reference proteome</keyword>
<keyword evidence="1" id="KW-0812">Transmembrane</keyword>